<evidence type="ECO:0000313" key="3">
    <source>
        <dbReference type="EMBL" id="CAL6092900.1"/>
    </source>
</evidence>
<reference evidence="3 4" key="2">
    <citation type="submission" date="2024-07" db="EMBL/GenBank/DDBJ databases">
        <authorList>
            <person name="Akdeniz Z."/>
        </authorList>
    </citation>
    <scope>NUCLEOTIDE SEQUENCE [LARGE SCALE GENOMIC DNA]</scope>
</reference>
<proteinExistence type="predicted"/>
<dbReference type="EMBL" id="CATOUU010000827">
    <property type="protein sequence ID" value="CAI9951907.1"/>
    <property type="molecule type" value="Genomic_DNA"/>
</dbReference>
<organism evidence="2">
    <name type="scientific">Hexamita inflata</name>
    <dbReference type="NCBI Taxonomy" id="28002"/>
    <lineage>
        <taxon>Eukaryota</taxon>
        <taxon>Metamonada</taxon>
        <taxon>Diplomonadida</taxon>
        <taxon>Hexamitidae</taxon>
        <taxon>Hexamitinae</taxon>
        <taxon>Hexamita</taxon>
    </lineage>
</organism>
<keyword evidence="1" id="KW-1133">Transmembrane helix</keyword>
<keyword evidence="1" id="KW-0812">Transmembrane</keyword>
<gene>
    <name evidence="2" type="ORF">HINF_LOCUS39552</name>
    <name evidence="3" type="ORF">HINF_LOCUS66522</name>
</gene>
<accession>A0AA86Q9H5</accession>
<keyword evidence="1" id="KW-0472">Membrane</keyword>
<feature type="transmembrane region" description="Helical" evidence="1">
    <location>
        <begin position="776"/>
        <end position="793"/>
    </location>
</feature>
<reference evidence="2" key="1">
    <citation type="submission" date="2023-06" db="EMBL/GenBank/DDBJ databases">
        <authorList>
            <person name="Kurt Z."/>
        </authorList>
    </citation>
    <scope>NUCLEOTIDE SEQUENCE</scope>
</reference>
<evidence type="ECO:0000256" key="1">
    <source>
        <dbReference type="SAM" id="Phobius"/>
    </source>
</evidence>
<sequence>MCPCDWFFSGRLWRPSFTCTLNSSVDLKIASNPATGVQSDLDASLITVVSLSSHFTNNSQFSQLLDVSENGNLKNAFIFVNATLNADSNVDSLFASVFGSFQGSMDNVTVQGFLNVTATQQQKIVLSTLIGSLGPQIDRKIYEAGSGKMNNVSSGLRYFVNGIEVVQSGNVGGVDVKLVNVFDEPQLEIKRELADLNTFSNDQYKFVDSMNKEEFEIRIWSAIPFKTNGAIQPQFINAFEDLYPNALQIGLEKYYKTKGMAKRYFDSELKELEMITEDSYDVNLTVYQEDTKAVAIRKNSAMVICEHPLIYDLETNKCIIASECINSNKLFFQSTCVSKCPNDFFVFQNECFIECPIWLGVVSPQSGSSCQVCSESQLASKAGCIDKSSCLKYVFNKGCFDFCPFGTVQKDRICEQPTKIEDCSERYPFLVFSAEADSTRFYNECSNIQPHWMYRIVDKNNQSTNVFKVKCSGTTLISGECVETFTQQSDSCPLLDQQTCRTACLNSFNNGINQNQCSNTCKDFNYQQPTLGTCHECLGDYDGGIFFDRSSKSCVKSCSLFSVQNKYLICEQQCDYFVTHNSSSYKCVDSCPNLKIQHQFGIQCVDQCPVYTGFNGFCADKCEFLLGKQCETWGSENCPKYFIEMGQKICTLKCDGKYRFQVNGYALVSVRGNIGLGLRSSRDFIYWIYLLYGAQMQVLNYKMYIEQIKLLVRYHNSIIIIIYFIITFYYLLYLLLVVKRNWLNQMWIFESESRVDGCSVIFIYIVQQQYVIHKYFYNWILYLVYTILKFTTIK</sequence>
<keyword evidence="4" id="KW-1185">Reference proteome</keyword>
<dbReference type="EMBL" id="CAXDID020000449">
    <property type="protein sequence ID" value="CAL6092900.1"/>
    <property type="molecule type" value="Genomic_DNA"/>
</dbReference>
<name>A0AA86Q9H5_9EUKA</name>
<dbReference type="AlphaFoldDB" id="A0AA86Q9H5"/>
<evidence type="ECO:0000313" key="4">
    <source>
        <dbReference type="Proteomes" id="UP001642409"/>
    </source>
</evidence>
<feature type="transmembrane region" description="Helical" evidence="1">
    <location>
        <begin position="717"/>
        <end position="738"/>
    </location>
</feature>
<dbReference type="Proteomes" id="UP001642409">
    <property type="component" value="Unassembled WGS sequence"/>
</dbReference>
<evidence type="ECO:0000313" key="2">
    <source>
        <dbReference type="EMBL" id="CAI9951907.1"/>
    </source>
</evidence>
<comment type="caution">
    <text evidence="2">The sequence shown here is derived from an EMBL/GenBank/DDBJ whole genome shotgun (WGS) entry which is preliminary data.</text>
</comment>
<protein>
    <submittedName>
        <fullName evidence="3">Hypothetical_protein</fullName>
    </submittedName>
</protein>